<keyword evidence="1" id="KW-1133">Transmembrane helix</keyword>
<name>A0AAU9IWG2_9CILI</name>
<dbReference type="AlphaFoldDB" id="A0AAU9IWG2"/>
<organism evidence="2 3">
    <name type="scientific">Blepharisma stoltei</name>
    <dbReference type="NCBI Taxonomy" id="1481888"/>
    <lineage>
        <taxon>Eukaryota</taxon>
        <taxon>Sar</taxon>
        <taxon>Alveolata</taxon>
        <taxon>Ciliophora</taxon>
        <taxon>Postciliodesmatophora</taxon>
        <taxon>Heterotrichea</taxon>
        <taxon>Heterotrichida</taxon>
        <taxon>Blepharismidae</taxon>
        <taxon>Blepharisma</taxon>
    </lineage>
</organism>
<feature type="transmembrane region" description="Helical" evidence="1">
    <location>
        <begin position="29"/>
        <end position="46"/>
    </location>
</feature>
<evidence type="ECO:0000256" key="1">
    <source>
        <dbReference type="SAM" id="Phobius"/>
    </source>
</evidence>
<reference evidence="2" key="1">
    <citation type="submission" date="2021-09" db="EMBL/GenBank/DDBJ databases">
        <authorList>
            <consortium name="AG Swart"/>
            <person name="Singh M."/>
            <person name="Singh A."/>
            <person name="Seah K."/>
            <person name="Emmerich C."/>
        </authorList>
    </citation>
    <scope>NUCLEOTIDE SEQUENCE</scope>
    <source>
        <strain evidence="2">ATCC30299</strain>
    </source>
</reference>
<evidence type="ECO:0008006" key="4">
    <source>
        <dbReference type="Google" id="ProtNLM"/>
    </source>
</evidence>
<dbReference type="EMBL" id="CAJZBQ010000008">
    <property type="protein sequence ID" value="CAG9312668.1"/>
    <property type="molecule type" value="Genomic_DNA"/>
</dbReference>
<gene>
    <name evidence="2" type="ORF">BSTOLATCC_MIC7245</name>
</gene>
<keyword evidence="3" id="KW-1185">Reference proteome</keyword>
<proteinExistence type="predicted"/>
<accession>A0AAU9IWG2</accession>
<keyword evidence="1" id="KW-0812">Transmembrane</keyword>
<evidence type="ECO:0000313" key="3">
    <source>
        <dbReference type="Proteomes" id="UP001162131"/>
    </source>
</evidence>
<comment type="caution">
    <text evidence="2">The sequence shown here is derived from an EMBL/GenBank/DDBJ whole genome shotgun (WGS) entry which is preliminary data.</text>
</comment>
<keyword evidence="1" id="KW-0472">Membrane</keyword>
<dbReference type="Proteomes" id="UP001162131">
    <property type="component" value="Unassembled WGS sequence"/>
</dbReference>
<evidence type="ECO:0000313" key="2">
    <source>
        <dbReference type="EMBL" id="CAG9312668.1"/>
    </source>
</evidence>
<sequence>MDYFGKNIKIYYPWSFLINKFLFSSDYKLIFFWELFIFLFLINYIWHQNEKWLKKQYFLVKKKKINKFFYKFLLLRQKNTIFKAAFL</sequence>
<protein>
    <recommendedName>
        <fullName evidence="4">ATP synthase F0 subunit 8</fullName>
    </recommendedName>
</protein>